<feature type="transmembrane region" description="Helical" evidence="14">
    <location>
        <begin position="6"/>
        <end position="27"/>
    </location>
</feature>
<feature type="transmembrane region" description="Helical" evidence="14">
    <location>
        <begin position="107"/>
        <end position="127"/>
    </location>
</feature>
<keyword evidence="5" id="KW-0813">Transport</keyword>
<geneLocation type="mitochondrion" evidence="15"/>
<dbReference type="GO" id="GO:0005743">
    <property type="term" value="C:mitochondrial inner membrane"/>
    <property type="evidence" value="ECO:0007669"/>
    <property type="project" value="UniProtKB-SubCell"/>
</dbReference>
<keyword evidence="12" id="KW-0520">NAD</keyword>
<accession>A0A7D7AI00</accession>
<name>A0A7D7AI00_9MUSC</name>
<evidence type="ECO:0000256" key="13">
    <source>
        <dbReference type="RuleBase" id="RU000473"/>
    </source>
</evidence>
<evidence type="ECO:0000256" key="5">
    <source>
        <dbReference type="ARBA" id="ARBA00022448"/>
    </source>
</evidence>
<proteinExistence type="inferred from homology"/>
<comment type="function">
    <text evidence="1">Core subunit of the mitochondrial membrane respiratory chain NADH dehydrogenase (Complex I) that is believed to belong to the minimal assembly required for catalysis. Complex I functions in the transfer of electrons from NADH to the respiratory chain. The immediate electron acceptor for the enzyme is believed to be ubiquinone.</text>
</comment>
<evidence type="ECO:0000256" key="6">
    <source>
        <dbReference type="ARBA" id="ARBA00022692"/>
    </source>
</evidence>
<keyword evidence="7" id="KW-0999">Mitochondrion inner membrane</keyword>
<dbReference type="GO" id="GO:0003954">
    <property type="term" value="F:NADH dehydrogenase activity"/>
    <property type="evidence" value="ECO:0007669"/>
    <property type="project" value="TreeGrafter"/>
</dbReference>
<dbReference type="InterPro" id="IPR001694">
    <property type="entry name" value="NADH_UbQ_OxRdtase_su1/FPO"/>
</dbReference>
<evidence type="ECO:0000256" key="9">
    <source>
        <dbReference type="ARBA" id="ARBA00023075"/>
    </source>
</evidence>
<reference evidence="15" key="1">
    <citation type="submission" date="2020-06" db="EMBL/GenBank/DDBJ databases">
        <title>DNAmark Project.</title>
        <authorList>
            <person name="Leerhoei F."/>
        </authorList>
    </citation>
    <scope>NUCLEOTIDE SEQUENCE</scope>
    <source>
        <strain evidence="15">DM962</strain>
    </source>
</reference>
<dbReference type="PANTHER" id="PTHR11432">
    <property type="entry name" value="NADH DEHYDROGENASE SUBUNIT 1"/>
    <property type="match status" value="1"/>
</dbReference>
<feature type="transmembrane region" description="Helical" evidence="14">
    <location>
        <begin position="297"/>
        <end position="320"/>
    </location>
</feature>
<evidence type="ECO:0000256" key="2">
    <source>
        <dbReference type="ARBA" id="ARBA00004448"/>
    </source>
</evidence>
<evidence type="ECO:0000256" key="10">
    <source>
        <dbReference type="ARBA" id="ARBA00023128"/>
    </source>
</evidence>
<evidence type="ECO:0000256" key="3">
    <source>
        <dbReference type="ARBA" id="ARBA00010535"/>
    </source>
</evidence>
<comment type="subcellular location">
    <subcellularLocation>
        <location evidence="2 12">Mitochondrion inner membrane</location>
        <topology evidence="2 12">Multi-pass membrane protein</topology>
    </subcellularLocation>
</comment>
<dbReference type="GO" id="GO:0008137">
    <property type="term" value="F:NADH dehydrogenase (ubiquinone) activity"/>
    <property type="evidence" value="ECO:0007669"/>
    <property type="project" value="UniProtKB-EC"/>
</dbReference>
<evidence type="ECO:0000256" key="8">
    <source>
        <dbReference type="ARBA" id="ARBA00022989"/>
    </source>
</evidence>
<dbReference type="HAMAP" id="MF_01350">
    <property type="entry name" value="NDH1_NuoH"/>
    <property type="match status" value="1"/>
</dbReference>
<keyword evidence="10 13" id="KW-0496">Mitochondrion</keyword>
<evidence type="ECO:0000256" key="12">
    <source>
        <dbReference type="RuleBase" id="RU000471"/>
    </source>
</evidence>
<dbReference type="AlphaFoldDB" id="A0A7D7AI00"/>
<evidence type="ECO:0000256" key="14">
    <source>
        <dbReference type="SAM" id="Phobius"/>
    </source>
</evidence>
<dbReference type="InterPro" id="IPR018086">
    <property type="entry name" value="NADH_UbQ_OxRdtase_su1_CS"/>
</dbReference>
<evidence type="ECO:0000313" key="15">
    <source>
        <dbReference type="EMBL" id="QLY90005.1"/>
    </source>
</evidence>
<sequence>MFYLELLLSLVGSLLLIVCVLVSVAFLTLLERKVLGYIQIRKGPNKVGIMGIPQPFCDAIKLFTKEQTYPLLSNYISYYFSPIFSLFLSLLVWMCMPMFIKLFSFNLGLLFFLCCTSLGVYTVMIAGWSSNSNYALLGGLRGVAQTISYEVSMALILLSFIFLIGNYNMLNFYFYQSYIWFLVILFPMALVWFSISLAETNRTPFDFAEGESELVSGFNVEYSSGGFALIFLAEYASILFMSMLFCVIFLGCDVFNLLFYVKLSFISFMFIWARGTLPRFRYDKLMYLAWKSFLPFSLNYLMFFIGVKIFLLIILLWTFFSKANSKMNFYLMFSKHMLIQAHWLV</sequence>
<dbReference type="PROSITE" id="PS00668">
    <property type="entry name" value="COMPLEX1_ND1_2"/>
    <property type="match status" value="1"/>
</dbReference>
<evidence type="ECO:0000256" key="4">
    <source>
        <dbReference type="ARBA" id="ARBA00021009"/>
    </source>
</evidence>
<dbReference type="EMBL" id="MT584135">
    <property type="protein sequence ID" value="QLY90005.1"/>
    <property type="molecule type" value="Genomic_DNA"/>
</dbReference>
<evidence type="ECO:0000256" key="7">
    <source>
        <dbReference type="ARBA" id="ARBA00022792"/>
    </source>
</evidence>
<comment type="similarity">
    <text evidence="3 12">Belongs to the complex I subunit 1 family.</text>
</comment>
<feature type="transmembrane region" description="Helical" evidence="14">
    <location>
        <begin position="76"/>
        <end position="95"/>
    </location>
</feature>
<feature type="transmembrane region" description="Helical" evidence="14">
    <location>
        <begin position="147"/>
        <end position="165"/>
    </location>
</feature>
<comment type="catalytic activity">
    <reaction evidence="13">
        <text>a ubiquinone + NADH + 5 H(+)(in) = a ubiquinol + NAD(+) + 4 H(+)(out)</text>
        <dbReference type="Rhea" id="RHEA:29091"/>
        <dbReference type="Rhea" id="RHEA-COMP:9565"/>
        <dbReference type="Rhea" id="RHEA-COMP:9566"/>
        <dbReference type="ChEBI" id="CHEBI:15378"/>
        <dbReference type="ChEBI" id="CHEBI:16389"/>
        <dbReference type="ChEBI" id="CHEBI:17976"/>
        <dbReference type="ChEBI" id="CHEBI:57540"/>
        <dbReference type="ChEBI" id="CHEBI:57945"/>
        <dbReference type="EC" id="7.1.1.2"/>
    </reaction>
</comment>
<dbReference type="PROSITE" id="PS00667">
    <property type="entry name" value="COMPLEX1_ND1_1"/>
    <property type="match status" value="1"/>
</dbReference>
<gene>
    <name evidence="15" type="primary">nad1</name>
</gene>
<feature type="transmembrane region" description="Helical" evidence="14">
    <location>
        <begin position="257"/>
        <end position="277"/>
    </location>
</feature>
<dbReference type="Pfam" id="PF00146">
    <property type="entry name" value="NADHdh"/>
    <property type="match status" value="1"/>
</dbReference>
<feature type="transmembrane region" description="Helical" evidence="14">
    <location>
        <begin position="227"/>
        <end position="250"/>
    </location>
</feature>
<keyword evidence="9 13" id="KW-0830">Ubiquinone</keyword>
<keyword evidence="11 14" id="KW-0472">Membrane</keyword>
<evidence type="ECO:0000256" key="11">
    <source>
        <dbReference type="ARBA" id="ARBA00023136"/>
    </source>
</evidence>
<dbReference type="PANTHER" id="PTHR11432:SF3">
    <property type="entry name" value="NADH-UBIQUINONE OXIDOREDUCTASE CHAIN 1"/>
    <property type="match status" value="1"/>
</dbReference>
<feature type="transmembrane region" description="Helical" evidence="14">
    <location>
        <begin position="177"/>
        <end position="195"/>
    </location>
</feature>
<dbReference type="EC" id="7.1.1.2" evidence="13"/>
<protein>
    <recommendedName>
        <fullName evidence="4 13">NADH-ubiquinone oxidoreductase chain 1</fullName>
        <ecNumber evidence="13">7.1.1.2</ecNumber>
    </recommendedName>
</protein>
<dbReference type="GO" id="GO:0009060">
    <property type="term" value="P:aerobic respiration"/>
    <property type="evidence" value="ECO:0007669"/>
    <property type="project" value="TreeGrafter"/>
</dbReference>
<keyword evidence="8 14" id="KW-1133">Transmembrane helix</keyword>
<organism evidence="15">
    <name type="scientific">Spelobia clunipes</name>
    <dbReference type="NCBI Taxonomy" id="1888022"/>
    <lineage>
        <taxon>Eukaryota</taxon>
        <taxon>Metazoa</taxon>
        <taxon>Ecdysozoa</taxon>
        <taxon>Arthropoda</taxon>
        <taxon>Hexapoda</taxon>
        <taxon>Insecta</taxon>
        <taxon>Pterygota</taxon>
        <taxon>Neoptera</taxon>
        <taxon>Endopterygota</taxon>
        <taxon>Diptera</taxon>
        <taxon>Brachycera</taxon>
        <taxon>Muscomorpha</taxon>
        <taxon>Sphaeroceroidea</taxon>
        <taxon>Sphaeroceridae</taxon>
        <taxon>Spelobia</taxon>
    </lineage>
</organism>
<keyword evidence="6 12" id="KW-0812">Transmembrane</keyword>
<evidence type="ECO:0000256" key="1">
    <source>
        <dbReference type="ARBA" id="ARBA00003257"/>
    </source>
</evidence>